<name>A0A7C8N042_9PEZI</name>
<dbReference type="SUPFAM" id="SSF48264">
    <property type="entry name" value="Cytochrome P450"/>
    <property type="match status" value="1"/>
</dbReference>
<feature type="binding site" description="axial binding residue" evidence="4">
    <location>
        <position position="277"/>
    </location>
    <ligand>
        <name>heme</name>
        <dbReference type="ChEBI" id="CHEBI:30413"/>
    </ligand>
    <ligandPart>
        <name>Fe</name>
        <dbReference type="ChEBI" id="CHEBI:18248"/>
    </ligandPart>
</feature>
<proteinExistence type="predicted"/>
<dbReference type="InParanoid" id="A0A7C8N042"/>
<reference evidence="5 6" key="1">
    <citation type="submission" date="2019-12" db="EMBL/GenBank/DDBJ databases">
        <title>Draft genome sequence of the ascomycete Xylaria multiplex DSM 110363.</title>
        <authorList>
            <person name="Buettner E."/>
            <person name="Kellner H."/>
        </authorList>
    </citation>
    <scope>NUCLEOTIDE SEQUENCE [LARGE SCALE GENOMIC DNA]</scope>
    <source>
        <strain evidence="5 6">DSM 110363</strain>
    </source>
</reference>
<evidence type="ECO:0000256" key="4">
    <source>
        <dbReference type="PIRSR" id="PIRSR602401-1"/>
    </source>
</evidence>
<dbReference type="PRINTS" id="PR00385">
    <property type="entry name" value="P450"/>
</dbReference>
<evidence type="ECO:0000256" key="1">
    <source>
        <dbReference type="ARBA" id="ARBA00022617"/>
    </source>
</evidence>
<dbReference type="GO" id="GO:0016705">
    <property type="term" value="F:oxidoreductase activity, acting on paired donors, with incorporation or reduction of molecular oxygen"/>
    <property type="evidence" value="ECO:0007669"/>
    <property type="project" value="InterPro"/>
</dbReference>
<dbReference type="InterPro" id="IPR002401">
    <property type="entry name" value="Cyt_P450_E_grp-I"/>
</dbReference>
<dbReference type="InterPro" id="IPR001128">
    <property type="entry name" value="Cyt_P450"/>
</dbReference>
<evidence type="ECO:0000313" key="5">
    <source>
        <dbReference type="EMBL" id="KAF2972753.1"/>
    </source>
</evidence>
<dbReference type="GO" id="GO:0020037">
    <property type="term" value="F:heme binding"/>
    <property type="evidence" value="ECO:0007669"/>
    <property type="project" value="InterPro"/>
</dbReference>
<dbReference type="PRINTS" id="PR00463">
    <property type="entry name" value="EP450I"/>
</dbReference>
<dbReference type="Gene3D" id="1.10.630.10">
    <property type="entry name" value="Cytochrome P450"/>
    <property type="match status" value="1"/>
</dbReference>
<dbReference type="InterPro" id="IPR036396">
    <property type="entry name" value="Cyt_P450_sf"/>
</dbReference>
<dbReference type="Proteomes" id="UP000481858">
    <property type="component" value="Unassembled WGS sequence"/>
</dbReference>
<keyword evidence="6" id="KW-1185">Reference proteome</keyword>
<accession>A0A7C8N042</accession>
<dbReference type="AlphaFoldDB" id="A0A7C8N042"/>
<evidence type="ECO:0000256" key="2">
    <source>
        <dbReference type="ARBA" id="ARBA00022723"/>
    </source>
</evidence>
<comment type="cofactor">
    <cofactor evidence="4">
        <name>heme</name>
        <dbReference type="ChEBI" id="CHEBI:30413"/>
    </cofactor>
</comment>
<dbReference type="GO" id="GO:0004497">
    <property type="term" value="F:monooxygenase activity"/>
    <property type="evidence" value="ECO:0007669"/>
    <property type="project" value="InterPro"/>
</dbReference>
<evidence type="ECO:0000256" key="3">
    <source>
        <dbReference type="ARBA" id="ARBA00023004"/>
    </source>
</evidence>
<dbReference type="OrthoDB" id="1470350at2759"/>
<dbReference type="InterPro" id="IPR050121">
    <property type="entry name" value="Cytochrome_P450_monoxygenase"/>
</dbReference>
<gene>
    <name evidence="5" type="ORF">GQX73_g786</name>
</gene>
<dbReference type="Pfam" id="PF00067">
    <property type="entry name" value="p450"/>
    <property type="match status" value="1"/>
</dbReference>
<dbReference type="EMBL" id="WUBL01000004">
    <property type="protein sequence ID" value="KAF2972753.1"/>
    <property type="molecule type" value="Genomic_DNA"/>
</dbReference>
<dbReference type="PANTHER" id="PTHR24305:SF226">
    <property type="entry name" value="CYTOCHROME P450 MONOOXYGENASE"/>
    <property type="match status" value="1"/>
</dbReference>
<keyword evidence="1 4" id="KW-0349">Heme</keyword>
<organism evidence="5 6">
    <name type="scientific">Xylaria multiplex</name>
    <dbReference type="NCBI Taxonomy" id="323545"/>
    <lineage>
        <taxon>Eukaryota</taxon>
        <taxon>Fungi</taxon>
        <taxon>Dikarya</taxon>
        <taxon>Ascomycota</taxon>
        <taxon>Pezizomycotina</taxon>
        <taxon>Sordariomycetes</taxon>
        <taxon>Xylariomycetidae</taxon>
        <taxon>Xylariales</taxon>
        <taxon>Xylariaceae</taxon>
        <taxon>Xylaria</taxon>
    </lineage>
</organism>
<dbReference type="PANTHER" id="PTHR24305">
    <property type="entry name" value="CYTOCHROME P450"/>
    <property type="match status" value="1"/>
</dbReference>
<evidence type="ECO:0000313" key="6">
    <source>
        <dbReference type="Proteomes" id="UP000481858"/>
    </source>
</evidence>
<sequence length="358" mass="40583">MTNRAEWLGIDIVGLISFGYRLNLQTDETYRFISKDFEDLKAIINSFMQFPSASAINRVIEWLTTVKRERLRRIIFQMMLARAAREKDAERDFYSYVKGNLDYGPDYIDRGNFIAEAAFFITAGGTPPATVICGLFFYLMHYPECYKRLVEEIRLKFSSGSDIKGDSHLMGCDYLRACIDETLRMSPPSLTTLWREHDKDDADKSPLVIDGVVIPPGTQVGMNMYSLHHNEEYFPDSYTFSPDRFLAPKAPETQEQEAARIKMQEAFVPFLQGTRSCAGKAMAYAEVSIVVAKTLWYFDVQSAPGKLGQLGEGVPGRADGRHRINEYQMYDCNSAAHEGPNLIFRPRPEAHADLGVGK</sequence>
<comment type="caution">
    <text evidence="5">The sequence shown here is derived from an EMBL/GenBank/DDBJ whole genome shotgun (WGS) entry which is preliminary data.</text>
</comment>
<keyword evidence="2 4" id="KW-0479">Metal-binding</keyword>
<evidence type="ECO:0008006" key="7">
    <source>
        <dbReference type="Google" id="ProtNLM"/>
    </source>
</evidence>
<protein>
    <recommendedName>
        <fullName evidence="7">Cytochrome P450</fullName>
    </recommendedName>
</protein>
<dbReference type="GO" id="GO:0005506">
    <property type="term" value="F:iron ion binding"/>
    <property type="evidence" value="ECO:0007669"/>
    <property type="project" value="InterPro"/>
</dbReference>
<keyword evidence="3 4" id="KW-0408">Iron</keyword>